<dbReference type="InterPro" id="IPR027417">
    <property type="entry name" value="P-loop_NTPase"/>
</dbReference>
<reference evidence="1" key="1">
    <citation type="journal article" date="2021" name="PeerJ">
        <title>Extensive microbial diversity within the chicken gut microbiome revealed by metagenomics and culture.</title>
        <authorList>
            <person name="Gilroy R."/>
            <person name="Ravi A."/>
            <person name="Getino M."/>
            <person name="Pursley I."/>
            <person name="Horton D.L."/>
            <person name="Alikhan N.F."/>
            <person name="Baker D."/>
            <person name="Gharbi K."/>
            <person name="Hall N."/>
            <person name="Watson M."/>
            <person name="Adriaenssens E.M."/>
            <person name="Foster-Nyarko E."/>
            <person name="Jarju S."/>
            <person name="Secka A."/>
            <person name="Antonio M."/>
            <person name="Oren A."/>
            <person name="Chaudhuri R.R."/>
            <person name="La Ragione R."/>
            <person name="Hildebrand F."/>
            <person name="Pallen M.J."/>
        </authorList>
    </citation>
    <scope>NUCLEOTIDE SEQUENCE</scope>
    <source>
        <strain evidence="1">CHK183-5548</strain>
    </source>
</reference>
<dbReference type="Gene3D" id="3.40.50.300">
    <property type="entry name" value="P-loop containing nucleotide triphosphate hydrolases"/>
    <property type="match status" value="1"/>
</dbReference>
<keyword evidence="1" id="KW-0808">Transferase</keyword>
<dbReference type="PANTHER" id="PTHR37816:SF3">
    <property type="entry name" value="MODULATES DNA TOPOLOGY"/>
    <property type="match status" value="1"/>
</dbReference>
<dbReference type="InterPro" id="IPR052922">
    <property type="entry name" value="Cytidylate_Kinase-2"/>
</dbReference>
<reference evidence="1" key="2">
    <citation type="submission" date="2021-04" db="EMBL/GenBank/DDBJ databases">
        <authorList>
            <person name="Gilroy R."/>
        </authorList>
    </citation>
    <scope>NUCLEOTIDE SEQUENCE</scope>
    <source>
        <strain evidence="1">CHK183-5548</strain>
    </source>
</reference>
<dbReference type="EMBL" id="DWWL01000056">
    <property type="protein sequence ID" value="HJC48136.1"/>
    <property type="molecule type" value="Genomic_DNA"/>
</dbReference>
<organism evidence="1 2">
    <name type="scientific">Candidatus Lachnoclostridium pullistercoris</name>
    <dbReference type="NCBI Taxonomy" id="2838632"/>
    <lineage>
        <taxon>Bacteria</taxon>
        <taxon>Bacillati</taxon>
        <taxon>Bacillota</taxon>
        <taxon>Clostridia</taxon>
        <taxon>Lachnospirales</taxon>
        <taxon>Lachnospiraceae</taxon>
    </lineage>
</organism>
<evidence type="ECO:0000313" key="1">
    <source>
        <dbReference type="EMBL" id="HJC48136.1"/>
    </source>
</evidence>
<accession>A0A9D2T7F2</accession>
<protein>
    <submittedName>
        <fullName evidence="1">Adenylate kinase</fullName>
    </submittedName>
</protein>
<comment type="caution">
    <text evidence="1">The sequence shown here is derived from an EMBL/GenBank/DDBJ whole genome shotgun (WGS) entry which is preliminary data.</text>
</comment>
<sequence length="170" mass="20337">MKKVIVIGCPGAGKSTFSRKLRDMTGLPLYYLDMIWHRPDRTQVSREEFDKRLGEILKEDRWIIDGNYLRTLKMRLTACDTVFLLDFPLEVCLEGAASRIGRQREDLPWVETEFDPEFYQWIVDFQKDQLPEIRRLLEKYGGGREVKVFRSREEGERYLRERKNEEDKNI</sequence>
<dbReference type="AlphaFoldDB" id="A0A9D2T7F2"/>
<dbReference type="Proteomes" id="UP000823883">
    <property type="component" value="Unassembled WGS sequence"/>
</dbReference>
<keyword evidence="1" id="KW-0418">Kinase</keyword>
<evidence type="ECO:0000313" key="2">
    <source>
        <dbReference type="Proteomes" id="UP000823883"/>
    </source>
</evidence>
<proteinExistence type="predicted"/>
<dbReference type="PANTHER" id="PTHR37816">
    <property type="entry name" value="YALI0E33011P"/>
    <property type="match status" value="1"/>
</dbReference>
<gene>
    <name evidence="1" type="ORF">IAA04_08805</name>
</gene>
<dbReference type="GO" id="GO:0016301">
    <property type="term" value="F:kinase activity"/>
    <property type="evidence" value="ECO:0007669"/>
    <property type="project" value="UniProtKB-KW"/>
</dbReference>
<dbReference type="SUPFAM" id="SSF52540">
    <property type="entry name" value="P-loop containing nucleoside triphosphate hydrolases"/>
    <property type="match status" value="1"/>
</dbReference>
<name>A0A9D2T7F2_9FIRM</name>